<dbReference type="PANTHER" id="PTHR46388">
    <property type="entry name" value="NHL REPEAT-CONTAINING PROTEIN 2"/>
    <property type="match status" value="1"/>
</dbReference>
<dbReference type="Proteomes" id="UP000030762">
    <property type="component" value="Unassembled WGS sequence"/>
</dbReference>
<dbReference type="VEuPathDB" id="FungiDB:SDRG_02085"/>
<dbReference type="AlphaFoldDB" id="T0S7H9"/>
<dbReference type="OrthoDB" id="62209at2759"/>
<dbReference type="STRING" id="1156394.T0S7H9"/>
<dbReference type="InParanoid" id="T0S7H9"/>
<dbReference type="PANTHER" id="PTHR46388:SF2">
    <property type="entry name" value="NHL REPEAT-CONTAINING PROTEIN 2"/>
    <property type="match status" value="1"/>
</dbReference>
<feature type="compositionally biased region" description="Polar residues" evidence="1">
    <location>
        <begin position="44"/>
        <end position="53"/>
    </location>
</feature>
<sequence>MADGPADPPIAITKVHRLTPLDTQSSSVKRRSVITSFRRESAPPSENATSAPTSKKDLASTRIDLVPKPMTSTFHMNSTTSKILPTLDHVDRHLRTSIKYKVPSTRATSHKEKRASILHRAQSMRMLQEKASFVNRRRQIFKRTRQCLLLLLATCIVAGIVLIFVFGNTNSPSPVCCAGGQPFIVTLLSGIKAVAMAIDPDGIIYIASAATNQIYVLNDTTLHVLAGTGDYGEVNGPIATAQFRYPCGIAVDRFGSVYVADRDSLDVRKIANGLVTTLLSESLSGGVVAGGFDDNMDAALANAPISVAVDLHGVVYVGYGTFIQVIQTDGSTFVLAGNMLRGYADGNGAGARFNGIRSMAVDALAKYLYVCDYYNHAIRRIEIATTNVATLLATGFYPTSGGGNVTSFMAPSGIFLVNTTLYVVDTYSNTVETFDLNGTQRNVFGNGLYGNADGLNGSFGNPVSLVVNGSGAVYVGDVGNLLLRLVIY</sequence>
<dbReference type="Gene3D" id="2.120.10.30">
    <property type="entry name" value="TolB, C-terminal domain"/>
    <property type="match status" value="3"/>
</dbReference>
<dbReference type="GeneID" id="19942812"/>
<evidence type="ECO:0000313" key="3">
    <source>
        <dbReference type="EMBL" id="EQC41028.1"/>
    </source>
</evidence>
<accession>T0S7H9</accession>
<feature type="transmembrane region" description="Helical" evidence="2">
    <location>
        <begin position="147"/>
        <end position="167"/>
    </location>
</feature>
<proteinExistence type="predicted"/>
<organism evidence="3 4">
    <name type="scientific">Saprolegnia diclina (strain VS20)</name>
    <dbReference type="NCBI Taxonomy" id="1156394"/>
    <lineage>
        <taxon>Eukaryota</taxon>
        <taxon>Sar</taxon>
        <taxon>Stramenopiles</taxon>
        <taxon>Oomycota</taxon>
        <taxon>Saprolegniomycetes</taxon>
        <taxon>Saprolegniales</taxon>
        <taxon>Saprolegniaceae</taxon>
        <taxon>Saprolegnia</taxon>
    </lineage>
</organism>
<feature type="region of interest" description="Disordered" evidence="1">
    <location>
        <begin position="1"/>
        <end position="60"/>
    </location>
</feature>
<dbReference type="EMBL" id="JH767135">
    <property type="protein sequence ID" value="EQC41028.1"/>
    <property type="molecule type" value="Genomic_DNA"/>
</dbReference>
<keyword evidence="2" id="KW-0472">Membrane</keyword>
<evidence type="ECO:0000256" key="1">
    <source>
        <dbReference type="SAM" id="MobiDB-lite"/>
    </source>
</evidence>
<gene>
    <name evidence="3" type="ORF">SDRG_02085</name>
</gene>
<keyword evidence="2" id="KW-0812">Transmembrane</keyword>
<dbReference type="RefSeq" id="XP_008605872.1">
    <property type="nucleotide sequence ID" value="XM_008607650.1"/>
</dbReference>
<name>T0S7H9_SAPDV</name>
<evidence type="ECO:0008006" key="5">
    <source>
        <dbReference type="Google" id="ProtNLM"/>
    </source>
</evidence>
<protein>
    <recommendedName>
        <fullName evidence="5">SMP-30/Gluconolactonase/LRE-like region domain-containing protein</fullName>
    </recommendedName>
</protein>
<dbReference type="InterPro" id="IPR011042">
    <property type="entry name" value="6-blade_b-propeller_TolB-like"/>
</dbReference>
<dbReference type="SUPFAM" id="SSF101898">
    <property type="entry name" value="NHL repeat"/>
    <property type="match status" value="1"/>
</dbReference>
<reference evidence="3 4" key="1">
    <citation type="submission" date="2012-04" db="EMBL/GenBank/DDBJ databases">
        <title>The Genome Sequence of Saprolegnia declina VS20.</title>
        <authorList>
            <consortium name="The Broad Institute Genome Sequencing Platform"/>
            <person name="Russ C."/>
            <person name="Nusbaum C."/>
            <person name="Tyler B."/>
            <person name="van West P."/>
            <person name="Dieguez-Uribeondo J."/>
            <person name="de Bruijn I."/>
            <person name="Tripathy S."/>
            <person name="Jiang R."/>
            <person name="Young S.K."/>
            <person name="Zeng Q."/>
            <person name="Gargeya S."/>
            <person name="Fitzgerald M."/>
            <person name="Haas B."/>
            <person name="Abouelleil A."/>
            <person name="Alvarado L."/>
            <person name="Arachchi H.M."/>
            <person name="Berlin A."/>
            <person name="Chapman S.B."/>
            <person name="Goldberg J."/>
            <person name="Griggs A."/>
            <person name="Gujja S."/>
            <person name="Hansen M."/>
            <person name="Howarth C."/>
            <person name="Imamovic A."/>
            <person name="Larimer J."/>
            <person name="McCowen C."/>
            <person name="Montmayeur A."/>
            <person name="Murphy C."/>
            <person name="Neiman D."/>
            <person name="Pearson M."/>
            <person name="Priest M."/>
            <person name="Roberts A."/>
            <person name="Saif S."/>
            <person name="Shea T."/>
            <person name="Sisk P."/>
            <person name="Sykes S."/>
            <person name="Wortman J."/>
            <person name="Nusbaum C."/>
            <person name="Birren B."/>
        </authorList>
    </citation>
    <scope>NUCLEOTIDE SEQUENCE [LARGE SCALE GENOMIC DNA]</scope>
    <source>
        <strain evidence="3 4">VS20</strain>
    </source>
</reference>
<evidence type="ECO:0000256" key="2">
    <source>
        <dbReference type="SAM" id="Phobius"/>
    </source>
</evidence>
<evidence type="ECO:0000313" key="4">
    <source>
        <dbReference type="Proteomes" id="UP000030762"/>
    </source>
</evidence>
<dbReference type="OMA" id="RYPCGIA"/>
<keyword evidence="4" id="KW-1185">Reference proteome</keyword>
<keyword evidence="2" id="KW-1133">Transmembrane helix</keyword>